<proteinExistence type="predicted"/>
<evidence type="ECO:0008006" key="3">
    <source>
        <dbReference type="Google" id="ProtNLM"/>
    </source>
</evidence>
<gene>
    <name evidence="2" type="ORF">AVDCRST_MAG56-2812</name>
</gene>
<evidence type="ECO:0000313" key="2">
    <source>
        <dbReference type="EMBL" id="CAA9266723.1"/>
    </source>
</evidence>
<organism evidence="2">
    <name type="scientific">uncultured Cytophagales bacterium</name>
    <dbReference type="NCBI Taxonomy" id="158755"/>
    <lineage>
        <taxon>Bacteria</taxon>
        <taxon>Pseudomonadati</taxon>
        <taxon>Bacteroidota</taxon>
        <taxon>Sphingobacteriia</taxon>
        <taxon>Sphingobacteriales</taxon>
        <taxon>environmental samples</taxon>
    </lineage>
</organism>
<dbReference type="InterPro" id="IPR032774">
    <property type="entry name" value="WG_beta_rep"/>
</dbReference>
<keyword evidence="1" id="KW-0732">Signal</keyword>
<feature type="signal peptide" evidence="1">
    <location>
        <begin position="1"/>
        <end position="22"/>
    </location>
</feature>
<dbReference type="PANTHER" id="PTHR37841:SF1">
    <property type="entry name" value="DUF3298 DOMAIN-CONTAINING PROTEIN"/>
    <property type="match status" value="1"/>
</dbReference>
<dbReference type="Pfam" id="PF14903">
    <property type="entry name" value="WG_beta_rep"/>
    <property type="match status" value="7"/>
</dbReference>
<dbReference type="EMBL" id="CADCTQ010000243">
    <property type="protein sequence ID" value="CAA9266723.1"/>
    <property type="molecule type" value="Genomic_DNA"/>
</dbReference>
<feature type="chain" id="PRO_5026752019" description="WG repeat-containing protein" evidence="1">
    <location>
        <begin position="23"/>
        <end position="742"/>
    </location>
</feature>
<sequence>MSSLICYLLSCYLFLQPGYLSADTYPAPTKGQSGLFGYVDEKGRFVIEPQFEKAFPFQNGVARVKQGDAWILINGKGKRLTRNGYHDIGDFRNGVALVSRQEAGKRGPLYGLIGEKGQEVVRPEYPYFTPDPNHAVFIAGREDAGGAGGSKIAFGVLDQEGDVVVPVQFTAVREHQFKVFAVKTEAGKWQAYNAAGARVFNGSYTDIKDFDEELATVKQDGRWGILHTSGKEVVKPNYRSIVKRTRHQYELAGFTQWKVINQKKDVVLAMEYENVQPVSPVLYSYQIEGKKGLLNEKGDPITEPLFDEVFPFVKEMAVVERAGAYGVINPKGAALLPLKYQAVRIDSGTALLKVQENGRWGVLNKAGKTVVPVQYDEVRMQTYGMFTARQGDKWQLLDALGQPVGANTFESVGDFHFLHAVARAGGKTGLVNLKGGWTMEPRFDSLRIISDFLVLHQSEGIKAISNLHTQRLILELDSIEPIHNYFRVIVKGKQGVYNARGQEVLPVVYDYVSDFSQDSILTVVQGKKRGLMSITGRPVLAPDALYQELLVMTDQRVGVKIKNKYGFVDDRGRLRIANRYEGVGPFAEGYAAVKIRGGWGYIDKDENLRVQPFYAETMPFRGTVARVKRTHWGFVDKAGKETARPQYDSIQVLPTGRYLVWKDGRKGLVSDKGRELFAPRYDFVSDHANGFVLLGRNGKLGLSDTGGFDVLPVIYDRLYFNAAKNFYITGIEPQAQKYTYQP</sequence>
<reference evidence="2" key="1">
    <citation type="submission" date="2020-02" db="EMBL/GenBank/DDBJ databases">
        <authorList>
            <person name="Meier V. D."/>
        </authorList>
    </citation>
    <scope>NUCLEOTIDE SEQUENCE</scope>
    <source>
        <strain evidence="2">AVDCRST_MAG56</strain>
    </source>
</reference>
<dbReference type="PANTHER" id="PTHR37841">
    <property type="entry name" value="GLR2918 PROTEIN"/>
    <property type="match status" value="1"/>
</dbReference>
<name>A0A6J4J1P2_9SPHI</name>
<accession>A0A6J4J1P2</accession>
<evidence type="ECO:0000256" key="1">
    <source>
        <dbReference type="SAM" id="SignalP"/>
    </source>
</evidence>
<protein>
    <recommendedName>
        <fullName evidence="3">WG repeat-containing protein</fullName>
    </recommendedName>
</protein>
<dbReference type="AlphaFoldDB" id="A0A6J4J1P2"/>